<reference evidence="1" key="1">
    <citation type="submission" date="2018-02" db="EMBL/GenBank/DDBJ databases">
        <title>Rhizophora mucronata_Transcriptome.</title>
        <authorList>
            <person name="Meera S.P."/>
            <person name="Sreeshan A."/>
            <person name="Augustine A."/>
        </authorList>
    </citation>
    <scope>NUCLEOTIDE SEQUENCE</scope>
    <source>
        <tissue evidence="1">Leaf</tissue>
    </source>
</reference>
<organism evidence="1">
    <name type="scientific">Rhizophora mucronata</name>
    <name type="common">Asiatic mangrove</name>
    <dbReference type="NCBI Taxonomy" id="61149"/>
    <lineage>
        <taxon>Eukaryota</taxon>
        <taxon>Viridiplantae</taxon>
        <taxon>Streptophyta</taxon>
        <taxon>Embryophyta</taxon>
        <taxon>Tracheophyta</taxon>
        <taxon>Spermatophyta</taxon>
        <taxon>Magnoliopsida</taxon>
        <taxon>eudicotyledons</taxon>
        <taxon>Gunneridae</taxon>
        <taxon>Pentapetalae</taxon>
        <taxon>rosids</taxon>
        <taxon>fabids</taxon>
        <taxon>Malpighiales</taxon>
        <taxon>Rhizophoraceae</taxon>
        <taxon>Rhizophora</taxon>
    </lineage>
</organism>
<sequence>MVEGIQKDLKRTFKDLIQQCVHLVVEVLQCTASLDPSEVPSASRLEQDRLLCDPHSHCPSHPTIGHRYQGNLRL</sequence>
<accession>A0A2P2KM65</accession>
<protein>
    <submittedName>
        <fullName evidence="1">Arginine/serine-rich coiled-coil protein 2 isoform X1</fullName>
    </submittedName>
</protein>
<dbReference type="EMBL" id="GGEC01026327">
    <property type="protein sequence ID" value="MBX06811.1"/>
    <property type="molecule type" value="Transcribed_RNA"/>
</dbReference>
<proteinExistence type="predicted"/>
<evidence type="ECO:0000313" key="1">
    <source>
        <dbReference type="EMBL" id="MBX06811.1"/>
    </source>
</evidence>
<dbReference type="AlphaFoldDB" id="A0A2P2KM65"/>
<name>A0A2P2KM65_RHIMU</name>